<organism evidence="3 4">
    <name type="scientific">Streptomyces morookaense</name>
    <name type="common">Streptoverticillium morookaense</name>
    <dbReference type="NCBI Taxonomy" id="1970"/>
    <lineage>
        <taxon>Bacteria</taxon>
        <taxon>Bacillati</taxon>
        <taxon>Actinomycetota</taxon>
        <taxon>Actinomycetes</taxon>
        <taxon>Kitasatosporales</taxon>
        <taxon>Streptomycetaceae</taxon>
        <taxon>Streptomyces</taxon>
    </lineage>
</organism>
<dbReference type="GO" id="GO:0015628">
    <property type="term" value="P:protein secretion by the type II secretion system"/>
    <property type="evidence" value="ECO:0007669"/>
    <property type="project" value="TreeGrafter"/>
</dbReference>
<sequence length="225" mass="23536">MTTTTTTGTRTRATPRGDWRLAARDRIPLWLQTRCGFEPRTLAALTVVLVAAAAFAAYHFWQGRPQPVRPPAREAMPVAAAVSPAARRTVVVDVAGKVQHPGVLHLPQGARVADALEAAGGARPGTDTTALNRARVLADGEQIVVGAPQAAAPGGTPGGAPGGPVSLNSATQEQLQSLPGVGPVLAKRILDYRAQHGGFHEITDLRQVTGIGAHRFSELRTLVQP</sequence>
<dbReference type="InterPro" id="IPR019554">
    <property type="entry name" value="Soluble_ligand-bd"/>
</dbReference>
<reference evidence="3 4" key="1">
    <citation type="submission" date="2020-04" db="EMBL/GenBank/DDBJ databases">
        <title>Draft Genome Sequence of Streptomyces morookaense DSM 40503, an 8-azaguanine-producing strain.</title>
        <authorList>
            <person name="Qi J."/>
            <person name="Gao J.-M."/>
        </authorList>
    </citation>
    <scope>NUCLEOTIDE SEQUENCE [LARGE SCALE GENOMIC DNA]</scope>
    <source>
        <strain evidence="3 4">DSM 40503</strain>
    </source>
</reference>
<proteinExistence type="predicted"/>
<keyword evidence="1" id="KW-0472">Membrane</keyword>
<protein>
    <submittedName>
        <fullName evidence="3">ComEA family DNA-binding protein</fullName>
    </submittedName>
</protein>
<dbReference type="Gene3D" id="1.10.150.320">
    <property type="entry name" value="Photosystem II 12 kDa extrinsic protein"/>
    <property type="match status" value="1"/>
</dbReference>
<feature type="transmembrane region" description="Helical" evidence="1">
    <location>
        <begin position="42"/>
        <end position="61"/>
    </location>
</feature>
<evidence type="ECO:0000313" key="3">
    <source>
        <dbReference type="EMBL" id="NVK79384.1"/>
    </source>
</evidence>
<dbReference type="PANTHER" id="PTHR21180:SF32">
    <property type="entry name" value="ENDONUCLEASE_EXONUCLEASE_PHOSPHATASE FAMILY DOMAIN-CONTAINING PROTEIN 1"/>
    <property type="match status" value="1"/>
</dbReference>
<dbReference type="Pfam" id="PF12836">
    <property type="entry name" value="HHH_3"/>
    <property type="match status" value="1"/>
</dbReference>
<dbReference type="SMART" id="SM00278">
    <property type="entry name" value="HhH1"/>
    <property type="match status" value="1"/>
</dbReference>
<evidence type="ECO:0000259" key="2">
    <source>
        <dbReference type="SMART" id="SM00278"/>
    </source>
</evidence>
<gene>
    <name evidence="3" type="ORF">HG542_17155</name>
</gene>
<keyword evidence="3" id="KW-0238">DNA-binding</keyword>
<dbReference type="Pfam" id="PF10531">
    <property type="entry name" value="SLBB"/>
    <property type="match status" value="1"/>
</dbReference>
<dbReference type="GO" id="GO:0003677">
    <property type="term" value="F:DNA binding"/>
    <property type="evidence" value="ECO:0007669"/>
    <property type="project" value="UniProtKB-KW"/>
</dbReference>
<dbReference type="SUPFAM" id="SSF47781">
    <property type="entry name" value="RuvA domain 2-like"/>
    <property type="match status" value="1"/>
</dbReference>
<dbReference type="AlphaFoldDB" id="A0A7Y7B5I2"/>
<dbReference type="EMBL" id="JABBXF010000036">
    <property type="protein sequence ID" value="NVK79384.1"/>
    <property type="molecule type" value="Genomic_DNA"/>
</dbReference>
<feature type="domain" description="Helix-hairpin-helix DNA-binding motif class 1" evidence="2">
    <location>
        <begin position="173"/>
        <end position="192"/>
    </location>
</feature>
<comment type="caution">
    <text evidence="3">The sequence shown here is derived from an EMBL/GenBank/DDBJ whole genome shotgun (WGS) entry which is preliminary data.</text>
</comment>
<dbReference type="InterPro" id="IPR003583">
    <property type="entry name" value="Hlx-hairpin-Hlx_DNA-bd_motif"/>
</dbReference>
<dbReference type="PANTHER" id="PTHR21180">
    <property type="entry name" value="ENDONUCLEASE/EXONUCLEASE/PHOSPHATASE FAMILY DOMAIN-CONTAINING PROTEIN 1"/>
    <property type="match status" value="1"/>
</dbReference>
<keyword evidence="1" id="KW-0812">Transmembrane</keyword>
<name>A0A7Y7B5I2_STRMO</name>
<keyword evidence="1" id="KW-1133">Transmembrane helix</keyword>
<dbReference type="GO" id="GO:0006281">
    <property type="term" value="P:DNA repair"/>
    <property type="evidence" value="ECO:0007669"/>
    <property type="project" value="InterPro"/>
</dbReference>
<dbReference type="RefSeq" id="WP_171082361.1">
    <property type="nucleotide sequence ID" value="NZ_BNBU01000009.1"/>
</dbReference>
<dbReference type="GO" id="GO:0015627">
    <property type="term" value="C:type II protein secretion system complex"/>
    <property type="evidence" value="ECO:0007669"/>
    <property type="project" value="TreeGrafter"/>
</dbReference>
<dbReference type="Gene3D" id="3.10.560.10">
    <property type="entry name" value="Outer membrane lipoprotein wza domain like"/>
    <property type="match status" value="1"/>
</dbReference>
<accession>A0A7Y7B5I2</accession>
<evidence type="ECO:0000256" key="1">
    <source>
        <dbReference type="SAM" id="Phobius"/>
    </source>
</evidence>
<keyword evidence="4" id="KW-1185">Reference proteome</keyword>
<dbReference type="InterPro" id="IPR051675">
    <property type="entry name" value="Endo/Exo/Phosphatase_dom_1"/>
</dbReference>
<dbReference type="Proteomes" id="UP000587462">
    <property type="component" value="Unassembled WGS sequence"/>
</dbReference>
<dbReference type="InterPro" id="IPR010994">
    <property type="entry name" value="RuvA_2-like"/>
</dbReference>
<evidence type="ECO:0000313" key="4">
    <source>
        <dbReference type="Proteomes" id="UP000587462"/>
    </source>
</evidence>